<evidence type="ECO:0000313" key="2">
    <source>
        <dbReference type="Proteomes" id="UP001140234"/>
    </source>
</evidence>
<gene>
    <name evidence="1" type="ORF">IWQ57_003143</name>
</gene>
<accession>A0ACC1JXM4</accession>
<organism evidence="1 2">
    <name type="scientific">Coemansia nantahalensis</name>
    <dbReference type="NCBI Taxonomy" id="2789366"/>
    <lineage>
        <taxon>Eukaryota</taxon>
        <taxon>Fungi</taxon>
        <taxon>Fungi incertae sedis</taxon>
        <taxon>Zoopagomycota</taxon>
        <taxon>Kickxellomycotina</taxon>
        <taxon>Kickxellomycetes</taxon>
        <taxon>Kickxellales</taxon>
        <taxon>Kickxellaceae</taxon>
        <taxon>Coemansia</taxon>
    </lineage>
</organism>
<comment type="caution">
    <text evidence="1">The sequence shown here is derived from an EMBL/GenBank/DDBJ whole genome shotgun (WGS) entry which is preliminary data.</text>
</comment>
<protein>
    <submittedName>
        <fullName evidence="1">Uncharacterized protein</fullName>
    </submittedName>
</protein>
<proteinExistence type="predicted"/>
<feature type="non-terminal residue" evidence="1">
    <location>
        <position position="826"/>
    </location>
</feature>
<sequence>MSALFAKGEPDPRIEDIFDPSKVPGSSVYLASNGTDLGMQAIFAGSFFLVFVLLFSALRLRWPFIFSPRTRLTITAPPYLSRRFFGWILATMRTPEAYILNTLGLDTVIFLRFYKMCMRLLLDVAFFSLLIIWPINIYWSKANLDSAPRAPGDTSNGALEIPVTYSVTDYLFNLTLNTSDPKQQWYLVPHIVFVYIFSGLAYYHISKFSSRWASLRWHFLMQSRHALVSRTVMLTGVPRHLAKNPRELEWFWSSGLQLGRIERVRVCPFNTRLTSAAKERARCLVRLEHAYMKLLGNPCTHPEYDPERLRVLAVDTSQAARAEEEQLLAEWARPSNRQRGRSAGMQRVVTENSCAPLVAEALCDEKDRFETAVQIAGDAADADVNAAASRPTVWAKPNIYRPWSWSCVDAIDYWRERFVAADGEFRRLRASIDRGDDYGHSTTAFVTFEDAATAHMATQLSCYPNPGYMKARLAPEPRGVYWPNVWISSQRKWAGFTAKWACIFVIWAFWSVPVILFSSLLTPASLGKIFPALLSSDHNLLRAFLSTTVPSVFLLLFLNMLPWILKQVHFITGVRTKPDIDYSVMTKMWAFLVFNVVLVFGFSGTFWNLIIDAVNRPGTIMQSLASNIPRVGTFFTGYILVLGVGYQPFKLLQLRPVIWHIGRQWLCSTPRDYARLVSPVYIDWYSVYPYPLLVFGIAMIYSTFSPPVVVGAVIYYAIGYPVMKYLLLYVYFHPFETAGMAWPRVCRRMILSIILYQVVMLTFVIVKGGGWYTFSLVPIIVLYLWFFYFLGWSLEKQGTVLPVYLWRNPPPNSSYPPPPYVDESET</sequence>
<evidence type="ECO:0000313" key="1">
    <source>
        <dbReference type="EMBL" id="KAJ2769348.1"/>
    </source>
</evidence>
<keyword evidence="2" id="KW-1185">Reference proteome</keyword>
<dbReference type="EMBL" id="JANBUJ010000956">
    <property type="protein sequence ID" value="KAJ2769348.1"/>
    <property type="molecule type" value="Genomic_DNA"/>
</dbReference>
<reference evidence="1" key="1">
    <citation type="submission" date="2022-07" db="EMBL/GenBank/DDBJ databases">
        <title>Phylogenomic reconstructions and comparative analyses of Kickxellomycotina fungi.</title>
        <authorList>
            <person name="Reynolds N.K."/>
            <person name="Stajich J.E."/>
            <person name="Barry K."/>
            <person name="Grigoriev I.V."/>
            <person name="Crous P."/>
            <person name="Smith M.E."/>
        </authorList>
    </citation>
    <scope>NUCLEOTIDE SEQUENCE</scope>
    <source>
        <strain evidence="1">CBS 109366</strain>
    </source>
</reference>
<dbReference type="Proteomes" id="UP001140234">
    <property type="component" value="Unassembled WGS sequence"/>
</dbReference>
<name>A0ACC1JXM4_9FUNG</name>